<dbReference type="InterPro" id="IPR006121">
    <property type="entry name" value="HMA_dom"/>
</dbReference>
<evidence type="ECO:0000256" key="2">
    <source>
        <dbReference type="SAM" id="MobiDB-lite"/>
    </source>
</evidence>
<evidence type="ECO:0000256" key="1">
    <source>
        <dbReference type="ARBA" id="ARBA00004170"/>
    </source>
</evidence>
<dbReference type="InterPro" id="IPR044594">
    <property type="entry name" value="HIPP01/3/5/6"/>
</dbReference>
<sequence>MGEKDAVKDAAKNGGEKKDDAGGKKDDGAPTVVLKFDMHCEGCAKKVKRAVRHIDGVETVKADTASNKLTVTGNVDPGTILAKVEEKIKKKVELVSSTQPKKDGGGGGDKKPDEKSEKKSDDKKAEDKKPKEPPVSTVVLKIRLHCDGCMHKIKRIISKYKGVESVTVDGQKDLVTVMGKMNVNELIPYLKEKLKRSVDIVPPKKDDGGGEKKEKEAAAGGGEKKEKEAGGDKKEGGDEKKEKEGGGDKKEKEGGGGEKKDDKAKAAASGGETKVEVNKMEYHGYPSSYYSVPEPAYNQGYVSEYYGHAPPLPPPLAPFNQGYADQGYMVEYSQPPPYSQVPPYAQVPAYLHAPQIFSDENPNACSIM</sequence>
<dbReference type="PANTHER" id="PTHR46413">
    <property type="entry name" value="HEAVY METAL-ASSOCIATED ISOPRENYLATED PLANT PROTEIN 6"/>
    <property type="match status" value="1"/>
</dbReference>
<feature type="region of interest" description="Disordered" evidence="2">
    <location>
        <begin position="92"/>
        <end position="134"/>
    </location>
</feature>
<feature type="domain" description="HMA" evidence="3">
    <location>
        <begin position="29"/>
        <end position="96"/>
    </location>
</feature>
<evidence type="ECO:0000313" key="4">
    <source>
        <dbReference type="EMBL" id="MPA49630.1"/>
    </source>
</evidence>
<feature type="compositionally biased region" description="Basic and acidic residues" evidence="2">
    <location>
        <begin position="100"/>
        <end position="132"/>
    </location>
</feature>
<comment type="subcellular location">
    <subcellularLocation>
        <location evidence="1">Membrane</location>
        <topology evidence="1">Peripheral membrane protein</topology>
    </subcellularLocation>
</comment>
<feature type="compositionally biased region" description="Basic and acidic residues" evidence="2">
    <location>
        <begin position="1"/>
        <end position="28"/>
    </location>
</feature>
<dbReference type="GO" id="GO:0016020">
    <property type="term" value="C:membrane"/>
    <property type="evidence" value="ECO:0007669"/>
    <property type="project" value="UniProtKB-SubCell"/>
</dbReference>
<gene>
    <name evidence="4" type="ORF">Din_019071</name>
</gene>
<feature type="compositionally biased region" description="Basic and acidic residues" evidence="2">
    <location>
        <begin position="200"/>
        <end position="265"/>
    </location>
</feature>
<feature type="region of interest" description="Disordered" evidence="2">
    <location>
        <begin position="1"/>
        <end position="30"/>
    </location>
</feature>
<dbReference type="SUPFAM" id="SSF55008">
    <property type="entry name" value="HMA, heavy metal-associated domain"/>
    <property type="match status" value="2"/>
</dbReference>
<evidence type="ECO:0000259" key="3">
    <source>
        <dbReference type="PROSITE" id="PS50846"/>
    </source>
</evidence>
<feature type="domain" description="HMA" evidence="3">
    <location>
        <begin position="135"/>
        <end position="198"/>
    </location>
</feature>
<dbReference type="EMBL" id="GHES01019071">
    <property type="protein sequence ID" value="MPA49630.1"/>
    <property type="molecule type" value="Transcribed_RNA"/>
</dbReference>
<dbReference type="Pfam" id="PF00403">
    <property type="entry name" value="HMA"/>
    <property type="match status" value="2"/>
</dbReference>
<dbReference type="Gene3D" id="3.30.70.100">
    <property type="match status" value="2"/>
</dbReference>
<accession>A0A5B6ZYN0</accession>
<organism evidence="4">
    <name type="scientific">Davidia involucrata</name>
    <name type="common">Dove tree</name>
    <dbReference type="NCBI Taxonomy" id="16924"/>
    <lineage>
        <taxon>Eukaryota</taxon>
        <taxon>Viridiplantae</taxon>
        <taxon>Streptophyta</taxon>
        <taxon>Embryophyta</taxon>
        <taxon>Tracheophyta</taxon>
        <taxon>Spermatophyta</taxon>
        <taxon>Magnoliopsida</taxon>
        <taxon>eudicotyledons</taxon>
        <taxon>Gunneridae</taxon>
        <taxon>Pentapetalae</taxon>
        <taxon>asterids</taxon>
        <taxon>Cornales</taxon>
        <taxon>Nyssaceae</taxon>
        <taxon>Davidia</taxon>
    </lineage>
</organism>
<name>A0A5B6ZYN0_DAVIN</name>
<dbReference type="PROSITE" id="PS50846">
    <property type="entry name" value="HMA_2"/>
    <property type="match status" value="2"/>
</dbReference>
<dbReference type="InterPro" id="IPR036163">
    <property type="entry name" value="HMA_dom_sf"/>
</dbReference>
<dbReference type="PANTHER" id="PTHR46413:SF1">
    <property type="entry name" value="HEAVY METAL-ASSOCIATED ISOPRENYLATED PLANT PROTEIN 6"/>
    <property type="match status" value="1"/>
</dbReference>
<proteinExistence type="predicted"/>
<dbReference type="GO" id="GO:0009626">
    <property type="term" value="P:plant-type hypersensitive response"/>
    <property type="evidence" value="ECO:0007669"/>
    <property type="project" value="UniProtKB-KW"/>
</dbReference>
<reference evidence="4" key="1">
    <citation type="submission" date="2019-08" db="EMBL/GenBank/DDBJ databases">
        <title>Reference gene set and small RNA set construction with multiple tissues from Davidia involucrata Baill.</title>
        <authorList>
            <person name="Yang H."/>
            <person name="Zhou C."/>
            <person name="Li G."/>
            <person name="Wang J."/>
            <person name="Gao P."/>
            <person name="Wang M."/>
            <person name="Wang R."/>
            <person name="Zhao Y."/>
        </authorList>
    </citation>
    <scope>NUCLEOTIDE SEQUENCE</scope>
    <source>
        <tissue evidence="4">Mixed with DoveR01_LX</tissue>
    </source>
</reference>
<dbReference type="AlphaFoldDB" id="A0A5B6ZYN0"/>
<protein>
    <recommendedName>
        <fullName evidence="3">HMA domain-containing protein</fullName>
    </recommendedName>
</protein>
<feature type="region of interest" description="Disordered" evidence="2">
    <location>
        <begin position="200"/>
        <end position="272"/>
    </location>
</feature>
<dbReference type="CDD" id="cd00371">
    <property type="entry name" value="HMA"/>
    <property type="match status" value="2"/>
</dbReference>
<dbReference type="GO" id="GO:0046872">
    <property type="term" value="F:metal ion binding"/>
    <property type="evidence" value="ECO:0007669"/>
    <property type="project" value="InterPro"/>
</dbReference>